<sequence length="166" mass="17264">MRRITLAAAALAIACGSIAVGGGAGPAIAQPTATGPTALPFTQVLRRCDFSKFQYTGAAWYGRPSGEMRIDGGEVVVDLRFATGVPNARYDVRLIQTPRPQSLNCNPGDPGVAGGVLFTDNAGAAATTVRAPVMSGATGAWVSVTRPGAYSQIPEEFYTTDLIVRF</sequence>
<gene>
    <name evidence="2" type="ORF">NCTC10437_02858</name>
</gene>
<evidence type="ECO:0000256" key="1">
    <source>
        <dbReference type="SAM" id="SignalP"/>
    </source>
</evidence>
<evidence type="ECO:0000313" key="2">
    <source>
        <dbReference type="EMBL" id="VEG55183.1"/>
    </source>
</evidence>
<keyword evidence="1" id="KW-0732">Signal</keyword>
<reference evidence="2 3" key="1">
    <citation type="submission" date="2018-12" db="EMBL/GenBank/DDBJ databases">
        <authorList>
            <consortium name="Pathogen Informatics"/>
        </authorList>
    </citation>
    <scope>NUCLEOTIDE SEQUENCE [LARGE SCALE GENOMIC DNA]</scope>
    <source>
        <strain evidence="2 3">NCTC10437</strain>
    </source>
</reference>
<feature type="signal peptide" evidence="1">
    <location>
        <begin position="1"/>
        <end position="29"/>
    </location>
</feature>
<feature type="chain" id="PRO_5018762221" evidence="1">
    <location>
        <begin position="30"/>
        <end position="166"/>
    </location>
</feature>
<dbReference type="RefSeq" id="WP_048630959.1">
    <property type="nucleotide sequence ID" value="NZ_CVQQ01000002.1"/>
</dbReference>
<organism evidence="2 3">
    <name type="scientific">Mycolicibacterium aurum</name>
    <name type="common">Mycobacterium aurum</name>
    <dbReference type="NCBI Taxonomy" id="1791"/>
    <lineage>
        <taxon>Bacteria</taxon>
        <taxon>Bacillati</taxon>
        <taxon>Actinomycetota</taxon>
        <taxon>Actinomycetes</taxon>
        <taxon>Mycobacteriales</taxon>
        <taxon>Mycobacteriaceae</taxon>
        <taxon>Mycolicibacterium</taxon>
    </lineage>
</organism>
<dbReference type="EMBL" id="LR134356">
    <property type="protein sequence ID" value="VEG55183.1"/>
    <property type="molecule type" value="Genomic_DNA"/>
</dbReference>
<dbReference type="KEGG" id="mauu:NCTC10437_02858"/>
<dbReference type="OrthoDB" id="4637980at2"/>
<dbReference type="AlphaFoldDB" id="A0A3S4TB49"/>
<keyword evidence="3" id="KW-1185">Reference proteome</keyword>
<name>A0A3S4TB49_MYCAU</name>
<dbReference type="STRING" id="1791.GCA_001049355_00995"/>
<protein>
    <submittedName>
        <fullName evidence="2">Putative secreted protein</fullName>
    </submittedName>
</protein>
<dbReference type="PROSITE" id="PS51257">
    <property type="entry name" value="PROKAR_LIPOPROTEIN"/>
    <property type="match status" value="1"/>
</dbReference>
<evidence type="ECO:0000313" key="3">
    <source>
        <dbReference type="Proteomes" id="UP000279306"/>
    </source>
</evidence>
<proteinExistence type="predicted"/>
<dbReference type="Proteomes" id="UP000279306">
    <property type="component" value="Chromosome"/>
</dbReference>
<accession>A0A3S4TB49</accession>